<dbReference type="EMBL" id="JAGTJS010000001">
    <property type="protein sequence ID" value="KAH7275747.1"/>
    <property type="molecule type" value="Genomic_DNA"/>
</dbReference>
<comment type="caution">
    <text evidence="2">The sequence shown here is derived from an EMBL/GenBank/DDBJ whole genome shotgun (WGS) entry which is preliminary data.</text>
</comment>
<accession>A0A9P9L7R1</accession>
<dbReference type="Proteomes" id="UP000736672">
    <property type="component" value="Unassembled WGS sequence"/>
</dbReference>
<dbReference type="OrthoDB" id="5101182at2759"/>
<evidence type="ECO:0000313" key="3">
    <source>
        <dbReference type="Proteomes" id="UP000736672"/>
    </source>
</evidence>
<evidence type="ECO:0000256" key="1">
    <source>
        <dbReference type="SAM" id="MobiDB-lite"/>
    </source>
</evidence>
<gene>
    <name evidence="2" type="ORF">B0J15DRAFT_540745</name>
</gene>
<feature type="compositionally biased region" description="Basic and acidic residues" evidence="1">
    <location>
        <begin position="11"/>
        <end position="34"/>
    </location>
</feature>
<feature type="region of interest" description="Disordered" evidence="1">
    <location>
        <begin position="1"/>
        <end position="34"/>
    </location>
</feature>
<dbReference type="AlphaFoldDB" id="A0A9P9L7R1"/>
<evidence type="ECO:0000313" key="2">
    <source>
        <dbReference type="EMBL" id="KAH7275747.1"/>
    </source>
</evidence>
<sequence>MSVQIGTWAHDAPESIANERKRKREGKDESEIKEAKARKLGATAWLAVSTEHPEVVKFELRDDNQRMVSQNKVKINYRPDTTYESTQIQSMRIFDQAEVARAEEFNKRLLIALARNRIVAASKNGNGLEDSPSPLIAANHQLGKRLFTPDLSGPQILEQTRKQLQLLRGYYGDNCMSLPQRSSMGQVHGST</sequence>
<name>A0A9P9L7R1_FUSSL</name>
<reference evidence="2" key="1">
    <citation type="journal article" date="2021" name="Nat. Commun.">
        <title>Genetic determinants of endophytism in the Arabidopsis root mycobiome.</title>
        <authorList>
            <person name="Mesny F."/>
            <person name="Miyauchi S."/>
            <person name="Thiergart T."/>
            <person name="Pickel B."/>
            <person name="Atanasova L."/>
            <person name="Karlsson M."/>
            <person name="Huettel B."/>
            <person name="Barry K.W."/>
            <person name="Haridas S."/>
            <person name="Chen C."/>
            <person name="Bauer D."/>
            <person name="Andreopoulos W."/>
            <person name="Pangilinan J."/>
            <person name="LaButti K."/>
            <person name="Riley R."/>
            <person name="Lipzen A."/>
            <person name="Clum A."/>
            <person name="Drula E."/>
            <person name="Henrissat B."/>
            <person name="Kohler A."/>
            <person name="Grigoriev I.V."/>
            <person name="Martin F.M."/>
            <person name="Hacquard S."/>
        </authorList>
    </citation>
    <scope>NUCLEOTIDE SEQUENCE</scope>
    <source>
        <strain evidence="2">FSSC 5 MPI-SDFR-AT-0091</strain>
    </source>
</reference>
<organism evidence="2 3">
    <name type="scientific">Fusarium solani</name>
    <name type="common">Filamentous fungus</name>
    <dbReference type="NCBI Taxonomy" id="169388"/>
    <lineage>
        <taxon>Eukaryota</taxon>
        <taxon>Fungi</taxon>
        <taxon>Dikarya</taxon>
        <taxon>Ascomycota</taxon>
        <taxon>Pezizomycotina</taxon>
        <taxon>Sordariomycetes</taxon>
        <taxon>Hypocreomycetidae</taxon>
        <taxon>Hypocreales</taxon>
        <taxon>Nectriaceae</taxon>
        <taxon>Fusarium</taxon>
        <taxon>Fusarium solani species complex</taxon>
    </lineage>
</organism>
<protein>
    <submittedName>
        <fullName evidence="2">Uncharacterized protein</fullName>
    </submittedName>
</protein>
<proteinExistence type="predicted"/>
<keyword evidence="3" id="KW-1185">Reference proteome</keyword>